<reference evidence="1 2" key="1">
    <citation type="submission" date="2016-10" db="EMBL/GenBank/DDBJ databases">
        <authorList>
            <person name="de Groot N.N."/>
        </authorList>
    </citation>
    <scope>NUCLEOTIDE SEQUENCE [LARGE SCALE GENOMIC DNA]</scope>
    <source>
        <strain evidence="1 2">DSM 43067</strain>
    </source>
</reference>
<gene>
    <name evidence="1" type="ORF">SAMN04489713_124105</name>
</gene>
<dbReference type="AlphaFoldDB" id="A0A1I5WRP9"/>
<keyword evidence="2" id="KW-1185">Reference proteome</keyword>
<dbReference type="Proteomes" id="UP000183413">
    <property type="component" value="Unassembled WGS sequence"/>
</dbReference>
<dbReference type="eggNOG" id="ENOG50343FI">
    <property type="taxonomic scope" value="Bacteria"/>
</dbReference>
<protein>
    <submittedName>
        <fullName evidence="1">Uncharacterized protein</fullName>
    </submittedName>
</protein>
<dbReference type="EMBL" id="FOVH01000024">
    <property type="protein sequence ID" value="SFQ22454.1"/>
    <property type="molecule type" value="Genomic_DNA"/>
</dbReference>
<sequence length="250" mass="27411">MTPNLVRMIEPSRDGVALIFPVGHEMGLTYVARPAPNAYLEREYETPVSGIGDGMALPDPRPLRAVVEPKGHRVRIADRSVRLSDEEVAIWRLTHGAADGTESRPLTRTMLDEQARADGHREPDRLIDRLLERGALVEASPGTADAVAFARRHRLRPLMVGFGNTAEEPSSFGVGYADQPVVRLPRDLYLVWQWSDLSDLWATCERLAGAAAEPDSSPSSAPEGVVTRVLGALHFLLAHHVVYLDRVSGS</sequence>
<evidence type="ECO:0000313" key="1">
    <source>
        <dbReference type="EMBL" id="SFQ22454.1"/>
    </source>
</evidence>
<proteinExistence type="predicted"/>
<dbReference type="STRING" id="1993.SAMN04489713_124105"/>
<dbReference type="InParanoid" id="A0A1I5WRP9"/>
<name>A0A1I5WRP9_9ACTN</name>
<organism evidence="1 2">
    <name type="scientific">Actinomadura madurae</name>
    <dbReference type="NCBI Taxonomy" id="1993"/>
    <lineage>
        <taxon>Bacteria</taxon>
        <taxon>Bacillati</taxon>
        <taxon>Actinomycetota</taxon>
        <taxon>Actinomycetes</taxon>
        <taxon>Streptosporangiales</taxon>
        <taxon>Thermomonosporaceae</taxon>
        <taxon>Actinomadura</taxon>
    </lineage>
</organism>
<evidence type="ECO:0000313" key="2">
    <source>
        <dbReference type="Proteomes" id="UP000183413"/>
    </source>
</evidence>
<accession>A0A1I5WRP9</accession>